<gene>
    <name evidence="2" type="ORF">CAPTEDRAFT_226200</name>
</gene>
<proteinExistence type="predicted"/>
<name>R7U795_CAPTE</name>
<evidence type="ECO:0000313" key="4">
    <source>
        <dbReference type="Proteomes" id="UP000014760"/>
    </source>
</evidence>
<reference evidence="2 4" key="2">
    <citation type="journal article" date="2013" name="Nature">
        <title>Insights into bilaterian evolution from three spiralian genomes.</title>
        <authorList>
            <person name="Simakov O."/>
            <person name="Marletaz F."/>
            <person name="Cho S.J."/>
            <person name="Edsinger-Gonzales E."/>
            <person name="Havlak P."/>
            <person name="Hellsten U."/>
            <person name="Kuo D.H."/>
            <person name="Larsson T."/>
            <person name="Lv J."/>
            <person name="Arendt D."/>
            <person name="Savage R."/>
            <person name="Osoegawa K."/>
            <person name="de Jong P."/>
            <person name="Grimwood J."/>
            <person name="Chapman J.A."/>
            <person name="Shapiro H."/>
            <person name="Aerts A."/>
            <person name="Otillar R.P."/>
            <person name="Terry A.Y."/>
            <person name="Boore J.L."/>
            <person name="Grigoriev I.V."/>
            <person name="Lindberg D.R."/>
            <person name="Seaver E.C."/>
            <person name="Weisblat D.A."/>
            <person name="Putnam N.H."/>
            <person name="Rokhsar D.S."/>
        </authorList>
    </citation>
    <scope>NUCLEOTIDE SEQUENCE</scope>
    <source>
        <strain evidence="2 4">I ESC-2004</strain>
    </source>
</reference>
<feature type="compositionally biased region" description="Low complexity" evidence="1">
    <location>
        <begin position="181"/>
        <end position="195"/>
    </location>
</feature>
<dbReference type="EnsemblMetazoa" id="CapteT226200">
    <property type="protein sequence ID" value="CapteP226200"/>
    <property type="gene ID" value="CapteG226200"/>
</dbReference>
<evidence type="ECO:0000313" key="3">
    <source>
        <dbReference type="EnsemblMetazoa" id="CapteP226200"/>
    </source>
</evidence>
<dbReference type="EMBL" id="KB307321">
    <property type="protein sequence ID" value="ELT99010.1"/>
    <property type="molecule type" value="Genomic_DNA"/>
</dbReference>
<dbReference type="Proteomes" id="UP000014760">
    <property type="component" value="Unassembled WGS sequence"/>
</dbReference>
<evidence type="ECO:0000256" key="1">
    <source>
        <dbReference type="SAM" id="MobiDB-lite"/>
    </source>
</evidence>
<dbReference type="Pfam" id="PF15810">
    <property type="entry name" value="CCDC117"/>
    <property type="match status" value="1"/>
</dbReference>
<sequence length="292" mass="32400">MSSPSSCSPYSGGQQNGVLMCPTSTVSISTIQFPTPSSSGVRRYSDCTSVSASWGLPTRGGQPPMSFSGIPNRVQQHLTPTKFRSKISKKSWKPAASMCMVHGKRKADLDPYDADQGRKIRINEDRMAARMQDLHLDNNNLEWHPNLEEETWYSDASVNNNEQEQLSVSDIELDSEEGADSEAASPAAPPSSQAQGYLRLPRLELAEELQLDLKTRELLPRVFLEELKKPSMQLVLWKPPEEVLKAKDFIEKEAAADVDVMDMNEASDQATPAPPQTWSPATFDSLDDDMEL</sequence>
<dbReference type="AlphaFoldDB" id="R7U795"/>
<dbReference type="EMBL" id="AMQN01010218">
    <property type="status" value="NOT_ANNOTATED_CDS"/>
    <property type="molecule type" value="Genomic_DNA"/>
</dbReference>
<feature type="region of interest" description="Disordered" evidence="1">
    <location>
        <begin position="265"/>
        <end position="292"/>
    </location>
</feature>
<reference evidence="3" key="3">
    <citation type="submission" date="2015-06" db="UniProtKB">
        <authorList>
            <consortium name="EnsemblMetazoa"/>
        </authorList>
    </citation>
    <scope>IDENTIFICATION</scope>
</reference>
<protein>
    <submittedName>
        <fullName evidence="2 3">Uncharacterized protein</fullName>
    </submittedName>
</protein>
<dbReference type="InterPro" id="IPR029195">
    <property type="entry name" value="HCFC1R1"/>
</dbReference>
<dbReference type="InterPro" id="IPR031630">
    <property type="entry name" value="CCDC117"/>
</dbReference>
<keyword evidence="4" id="KW-1185">Reference proteome</keyword>
<dbReference type="HOGENOM" id="CLU_953915_0_0_1"/>
<dbReference type="PANTHER" id="PTHR16246">
    <property type="entry name" value="HOST CELL FACTOR C1 REGULATOR 1"/>
    <property type="match status" value="1"/>
</dbReference>
<organism evidence="2">
    <name type="scientific">Capitella teleta</name>
    <name type="common">Polychaete worm</name>
    <dbReference type="NCBI Taxonomy" id="283909"/>
    <lineage>
        <taxon>Eukaryota</taxon>
        <taxon>Metazoa</taxon>
        <taxon>Spiralia</taxon>
        <taxon>Lophotrochozoa</taxon>
        <taxon>Annelida</taxon>
        <taxon>Polychaeta</taxon>
        <taxon>Sedentaria</taxon>
        <taxon>Scolecida</taxon>
        <taxon>Capitellidae</taxon>
        <taxon>Capitella</taxon>
    </lineage>
</organism>
<reference evidence="4" key="1">
    <citation type="submission" date="2012-12" db="EMBL/GenBank/DDBJ databases">
        <authorList>
            <person name="Hellsten U."/>
            <person name="Grimwood J."/>
            <person name="Chapman J.A."/>
            <person name="Shapiro H."/>
            <person name="Aerts A."/>
            <person name="Otillar R.P."/>
            <person name="Terry A.Y."/>
            <person name="Boore J.L."/>
            <person name="Simakov O."/>
            <person name="Marletaz F."/>
            <person name="Cho S.-J."/>
            <person name="Edsinger-Gonzales E."/>
            <person name="Havlak P."/>
            <person name="Kuo D.-H."/>
            <person name="Larsson T."/>
            <person name="Lv J."/>
            <person name="Arendt D."/>
            <person name="Savage R."/>
            <person name="Osoegawa K."/>
            <person name="de Jong P."/>
            <person name="Lindberg D.R."/>
            <person name="Seaver E.C."/>
            <person name="Weisblat D.A."/>
            <person name="Putnam N.H."/>
            <person name="Grigoriev I.V."/>
            <person name="Rokhsar D.S."/>
        </authorList>
    </citation>
    <scope>NUCLEOTIDE SEQUENCE</scope>
    <source>
        <strain evidence="4">I ESC-2004</strain>
    </source>
</reference>
<accession>R7U795</accession>
<feature type="region of interest" description="Disordered" evidence="1">
    <location>
        <begin position="174"/>
        <end position="195"/>
    </location>
</feature>
<evidence type="ECO:0000313" key="2">
    <source>
        <dbReference type="EMBL" id="ELT99010.1"/>
    </source>
</evidence>
<dbReference type="PANTHER" id="PTHR16246:SF2">
    <property type="entry name" value="HOST CELL FACTOR C1 REGULATOR 1"/>
    <property type="match status" value="1"/>
</dbReference>